<organism evidence="1 2">
    <name type="scientific">Dioscorea alata</name>
    <name type="common">Purple yam</name>
    <dbReference type="NCBI Taxonomy" id="55571"/>
    <lineage>
        <taxon>Eukaryota</taxon>
        <taxon>Viridiplantae</taxon>
        <taxon>Streptophyta</taxon>
        <taxon>Embryophyta</taxon>
        <taxon>Tracheophyta</taxon>
        <taxon>Spermatophyta</taxon>
        <taxon>Magnoliopsida</taxon>
        <taxon>Liliopsida</taxon>
        <taxon>Dioscoreales</taxon>
        <taxon>Dioscoreaceae</taxon>
        <taxon>Dioscorea</taxon>
    </lineage>
</organism>
<comment type="caution">
    <text evidence="1">The sequence shown here is derived from an EMBL/GenBank/DDBJ whole genome shotgun (WGS) entry which is preliminary data.</text>
</comment>
<proteinExistence type="predicted"/>
<dbReference type="Proteomes" id="UP000827976">
    <property type="component" value="Chromosome 16"/>
</dbReference>
<accession>A0ACB7UG45</accession>
<evidence type="ECO:0000313" key="2">
    <source>
        <dbReference type="Proteomes" id="UP000827976"/>
    </source>
</evidence>
<sequence>MRDRIGLLVGDRRVKGALGQHLSLVLFSALAVTRRKVCLLFSFENIFLKKHAMVDVEGGKLPNKENDVTCKLLLHSTTDMLKILIIMSSIFLCKIQHISIFNSLGNIHP</sequence>
<reference evidence="2" key="1">
    <citation type="journal article" date="2022" name="Nat. Commun.">
        <title>Chromosome evolution and the genetic basis of agronomically important traits in greater yam.</title>
        <authorList>
            <person name="Bredeson J.V."/>
            <person name="Lyons J.B."/>
            <person name="Oniyinde I.O."/>
            <person name="Okereke N.R."/>
            <person name="Kolade O."/>
            <person name="Nnabue I."/>
            <person name="Nwadili C.O."/>
            <person name="Hribova E."/>
            <person name="Parker M."/>
            <person name="Nwogha J."/>
            <person name="Shu S."/>
            <person name="Carlson J."/>
            <person name="Kariba R."/>
            <person name="Muthemba S."/>
            <person name="Knop K."/>
            <person name="Barton G.J."/>
            <person name="Sherwood A.V."/>
            <person name="Lopez-Montes A."/>
            <person name="Asiedu R."/>
            <person name="Jamnadass R."/>
            <person name="Muchugi A."/>
            <person name="Goodstein D."/>
            <person name="Egesi C.N."/>
            <person name="Featherston J."/>
            <person name="Asfaw A."/>
            <person name="Simpson G.G."/>
            <person name="Dolezel J."/>
            <person name="Hendre P.S."/>
            <person name="Van Deynze A."/>
            <person name="Kumar P.L."/>
            <person name="Obidiegwu J.E."/>
            <person name="Bhattacharjee R."/>
            <person name="Rokhsar D.S."/>
        </authorList>
    </citation>
    <scope>NUCLEOTIDE SEQUENCE [LARGE SCALE GENOMIC DNA]</scope>
    <source>
        <strain evidence="2">cv. TDa95/00328</strain>
    </source>
</reference>
<dbReference type="EMBL" id="CM037026">
    <property type="protein sequence ID" value="KAH7659242.1"/>
    <property type="molecule type" value="Genomic_DNA"/>
</dbReference>
<protein>
    <submittedName>
        <fullName evidence="1">Uncharacterized protein</fullName>
    </submittedName>
</protein>
<gene>
    <name evidence="1" type="ORF">IHE45_16G019800</name>
</gene>
<keyword evidence="2" id="KW-1185">Reference proteome</keyword>
<evidence type="ECO:0000313" key="1">
    <source>
        <dbReference type="EMBL" id="KAH7659242.1"/>
    </source>
</evidence>
<name>A0ACB7UG45_DIOAL</name>